<keyword evidence="5" id="KW-0256">Endoplasmic reticulum</keyword>
<evidence type="ECO:0000256" key="3">
    <source>
        <dbReference type="ARBA" id="ARBA00020827"/>
    </source>
</evidence>
<feature type="transmembrane region" description="Helical" evidence="9">
    <location>
        <begin position="34"/>
        <end position="55"/>
    </location>
</feature>
<proteinExistence type="inferred from homology"/>
<comment type="similarity">
    <text evidence="2">Belongs to the EMC6 family.</text>
</comment>
<evidence type="ECO:0000256" key="2">
    <source>
        <dbReference type="ARBA" id="ARBA00009436"/>
    </source>
</evidence>
<feature type="transmembrane region" description="Helical" evidence="9">
    <location>
        <begin position="61"/>
        <end position="81"/>
    </location>
</feature>
<evidence type="ECO:0000313" key="11">
    <source>
        <dbReference type="Proteomes" id="UP001415857"/>
    </source>
</evidence>
<dbReference type="InterPro" id="IPR029008">
    <property type="entry name" value="EMC6-like"/>
</dbReference>
<dbReference type="InterPro" id="IPR008504">
    <property type="entry name" value="Emc6"/>
</dbReference>
<evidence type="ECO:0000256" key="1">
    <source>
        <dbReference type="ARBA" id="ARBA00004477"/>
    </source>
</evidence>
<keyword evidence="4 9" id="KW-0812">Transmembrane</keyword>
<dbReference type="GO" id="GO:0034975">
    <property type="term" value="P:protein folding in endoplasmic reticulum"/>
    <property type="evidence" value="ECO:0007669"/>
    <property type="project" value="TreeGrafter"/>
</dbReference>
<evidence type="ECO:0000256" key="5">
    <source>
        <dbReference type="ARBA" id="ARBA00022824"/>
    </source>
</evidence>
<dbReference type="Proteomes" id="UP001415857">
    <property type="component" value="Unassembled WGS sequence"/>
</dbReference>
<feature type="region of interest" description="Disordered" evidence="8">
    <location>
        <begin position="1"/>
        <end position="20"/>
    </location>
</feature>
<dbReference type="GO" id="GO:0000045">
    <property type="term" value="P:autophagosome assembly"/>
    <property type="evidence" value="ECO:0007669"/>
    <property type="project" value="TreeGrafter"/>
</dbReference>
<dbReference type="PANTHER" id="PTHR20994:SF0">
    <property type="entry name" value="ER MEMBRANE PROTEIN COMPLEX SUBUNIT 6"/>
    <property type="match status" value="1"/>
</dbReference>
<dbReference type="GO" id="GO:0072546">
    <property type="term" value="C:EMC complex"/>
    <property type="evidence" value="ECO:0007669"/>
    <property type="project" value="InterPro"/>
</dbReference>
<keyword evidence="11" id="KW-1185">Reference proteome</keyword>
<reference evidence="10 11" key="1">
    <citation type="journal article" date="2024" name="Plant J.">
        <title>Genome sequences and population genomics reveal climatic adaptation and genomic divergence between two closely related sweetgum species.</title>
        <authorList>
            <person name="Xu W.Q."/>
            <person name="Ren C.Q."/>
            <person name="Zhang X.Y."/>
            <person name="Comes H.P."/>
            <person name="Liu X.H."/>
            <person name="Li Y.G."/>
            <person name="Kettle C.J."/>
            <person name="Jalonen R."/>
            <person name="Gaisberger H."/>
            <person name="Ma Y.Z."/>
            <person name="Qiu Y.X."/>
        </authorList>
    </citation>
    <scope>NUCLEOTIDE SEQUENCE [LARGE SCALE GENOMIC DNA]</scope>
    <source>
        <strain evidence="10">Hangzhou</strain>
    </source>
</reference>
<evidence type="ECO:0000256" key="4">
    <source>
        <dbReference type="ARBA" id="ARBA00022692"/>
    </source>
</evidence>
<comment type="subcellular location">
    <subcellularLocation>
        <location evidence="1">Endoplasmic reticulum membrane</location>
        <topology evidence="1">Multi-pass membrane protein</topology>
    </subcellularLocation>
</comment>
<evidence type="ECO:0000256" key="7">
    <source>
        <dbReference type="ARBA" id="ARBA00023136"/>
    </source>
</evidence>
<name>A0AAP0S120_LIQFO</name>
<gene>
    <name evidence="10" type="ORF">L1049_017601</name>
</gene>
<evidence type="ECO:0000313" key="10">
    <source>
        <dbReference type="EMBL" id="KAK9289128.1"/>
    </source>
</evidence>
<dbReference type="AlphaFoldDB" id="A0AAP0S120"/>
<evidence type="ECO:0000256" key="6">
    <source>
        <dbReference type="ARBA" id="ARBA00022989"/>
    </source>
</evidence>
<keyword evidence="7 9" id="KW-0472">Membrane</keyword>
<feature type="transmembrane region" description="Helical" evidence="9">
    <location>
        <begin position="93"/>
        <end position="113"/>
    </location>
</feature>
<dbReference type="EMBL" id="JBBPBK010000003">
    <property type="protein sequence ID" value="KAK9289128.1"/>
    <property type="molecule type" value="Genomic_DNA"/>
</dbReference>
<evidence type="ECO:0000256" key="9">
    <source>
        <dbReference type="SAM" id="Phobius"/>
    </source>
</evidence>
<dbReference type="Pfam" id="PF07019">
    <property type="entry name" value="EMC6"/>
    <property type="match status" value="1"/>
</dbReference>
<dbReference type="PANTHER" id="PTHR20994">
    <property type="entry name" value="ER MEMBRANE PROTEIN COMPLEX SUBUNIT 6"/>
    <property type="match status" value="1"/>
</dbReference>
<protein>
    <recommendedName>
        <fullName evidence="3">ER membrane protein complex subunit 6</fullName>
    </recommendedName>
</protein>
<accession>A0AAP0S120</accession>
<sequence>MAGNGVSGASGKKSSDMNDLPTFSAEKLQSNMKVIYYSRTFLSIIGGVIAGILGFTGLTGFILYFLVMAVTSVGLIAKARFSVHSYFDCWNRVILDGFVSGLMSFVLFWTFAYDIVHIF</sequence>
<evidence type="ECO:0000256" key="8">
    <source>
        <dbReference type="SAM" id="MobiDB-lite"/>
    </source>
</evidence>
<organism evidence="10 11">
    <name type="scientific">Liquidambar formosana</name>
    <name type="common">Formosan gum</name>
    <dbReference type="NCBI Taxonomy" id="63359"/>
    <lineage>
        <taxon>Eukaryota</taxon>
        <taxon>Viridiplantae</taxon>
        <taxon>Streptophyta</taxon>
        <taxon>Embryophyta</taxon>
        <taxon>Tracheophyta</taxon>
        <taxon>Spermatophyta</taxon>
        <taxon>Magnoliopsida</taxon>
        <taxon>eudicotyledons</taxon>
        <taxon>Gunneridae</taxon>
        <taxon>Pentapetalae</taxon>
        <taxon>Saxifragales</taxon>
        <taxon>Altingiaceae</taxon>
        <taxon>Liquidambar</taxon>
    </lineage>
</organism>
<comment type="caution">
    <text evidence="10">The sequence shown here is derived from an EMBL/GenBank/DDBJ whole genome shotgun (WGS) entry which is preliminary data.</text>
</comment>
<keyword evidence="6 9" id="KW-1133">Transmembrane helix</keyword>